<dbReference type="eggNOG" id="KOG1041">
    <property type="taxonomic scope" value="Eukaryota"/>
</dbReference>
<reference evidence="3" key="1">
    <citation type="submission" date="2016-11" db="UniProtKB">
        <authorList>
            <consortium name="WormBaseParasite"/>
        </authorList>
    </citation>
    <scope>IDENTIFICATION</scope>
</reference>
<dbReference type="SUPFAM" id="SSF101690">
    <property type="entry name" value="PAZ domain"/>
    <property type="match status" value="1"/>
</dbReference>
<dbReference type="Proteomes" id="UP000095282">
    <property type="component" value="Unplaced"/>
</dbReference>
<organism evidence="2 3">
    <name type="scientific">Caenorhabditis tropicalis</name>
    <dbReference type="NCBI Taxonomy" id="1561998"/>
    <lineage>
        <taxon>Eukaryota</taxon>
        <taxon>Metazoa</taxon>
        <taxon>Ecdysozoa</taxon>
        <taxon>Nematoda</taxon>
        <taxon>Chromadorea</taxon>
        <taxon>Rhabditida</taxon>
        <taxon>Rhabditina</taxon>
        <taxon>Rhabditomorpha</taxon>
        <taxon>Rhabditoidea</taxon>
        <taxon>Rhabditidae</taxon>
        <taxon>Peloderinae</taxon>
        <taxon>Caenorhabditis</taxon>
    </lineage>
</organism>
<dbReference type="InterPro" id="IPR012337">
    <property type="entry name" value="RNaseH-like_sf"/>
</dbReference>
<dbReference type="Gene3D" id="3.40.50.2300">
    <property type="match status" value="1"/>
</dbReference>
<dbReference type="PROSITE" id="PS50822">
    <property type="entry name" value="PIWI"/>
    <property type="match status" value="1"/>
</dbReference>
<dbReference type="PANTHER" id="PTHR22891">
    <property type="entry name" value="EUKARYOTIC TRANSLATION INITIATION FACTOR 2C"/>
    <property type="match status" value="1"/>
</dbReference>
<accession>A0A1I7U824</accession>
<dbReference type="InterPro" id="IPR003165">
    <property type="entry name" value="Piwi"/>
</dbReference>
<dbReference type="InterPro" id="IPR036397">
    <property type="entry name" value="RNaseH_sf"/>
</dbReference>
<evidence type="ECO:0000313" key="2">
    <source>
        <dbReference type="Proteomes" id="UP000095282"/>
    </source>
</evidence>
<evidence type="ECO:0000259" key="1">
    <source>
        <dbReference type="PROSITE" id="PS50822"/>
    </source>
</evidence>
<dbReference type="WBParaSite" id="Csp11.Scaffold629.g15798.t1">
    <property type="protein sequence ID" value="Csp11.Scaffold629.g15798.t1"/>
    <property type="gene ID" value="Csp11.Scaffold629.g15798"/>
</dbReference>
<evidence type="ECO:0000313" key="3">
    <source>
        <dbReference type="WBParaSite" id="Csp11.Scaffold629.g15798.t1"/>
    </source>
</evidence>
<dbReference type="SUPFAM" id="SSF53098">
    <property type="entry name" value="Ribonuclease H-like"/>
    <property type="match status" value="1"/>
</dbReference>
<feature type="domain" description="Piwi" evidence="1">
    <location>
        <begin position="534"/>
        <end position="670"/>
    </location>
</feature>
<dbReference type="STRING" id="1561998.A0A1I7U824"/>
<dbReference type="Pfam" id="PF02171">
    <property type="entry name" value="Piwi"/>
    <property type="match status" value="1"/>
</dbReference>
<keyword evidence="2" id="KW-1185">Reference proteome</keyword>
<dbReference type="Gene3D" id="3.30.420.10">
    <property type="entry name" value="Ribonuclease H-like superfamily/Ribonuclease H"/>
    <property type="match status" value="1"/>
</dbReference>
<proteinExistence type="predicted"/>
<dbReference type="GO" id="GO:0003676">
    <property type="term" value="F:nucleic acid binding"/>
    <property type="evidence" value="ECO:0007669"/>
    <property type="project" value="InterPro"/>
</dbReference>
<dbReference type="InterPro" id="IPR036085">
    <property type="entry name" value="PAZ_dom_sf"/>
</dbReference>
<name>A0A1I7U824_9PELO</name>
<dbReference type="AlphaFoldDB" id="A0A1I7U824"/>
<sequence length="690" mass="80001">MEYFNGKEQKSQCNPERSTLFWNHLRHEAKKNPFDIEEYVFDEKDTVYSVNRHEKELISSMVDPVKGNIKYIMRLTYRNTFRLNFSREDPTKDEEANRSYKFLKVVMTQKVRYSPDVTEKVQMEFAKNFVYDRNTILCVPESFHDPNRFENSLQIATRIEAWFGIYIGVKELSNGDPVLNFAINEKLFMNAPKMSLLDYLLLVIDPGTSNDDVRNEKKRELKEGNLTITVYSRKRIDQYLGNIKLKCSEVWDDSVKRMAERHLTYIELSDKNSHEMMVESRVGRGKDVKTFHVPLFKIYEKNNKHIEFPMLPLVNVKSGSKIYCVPIEHLELHEKPQRFKGWIDFAMQEKFIQACTRKPHNYKTKTIEMLQNLDFTAEELNFVQKFSLSADLKMITCTGKVLKEPKLVNRDNKQVEMTPIIRGFKEKTLNVVPEKELCCALFVLRDDYDQYPCLDENEAYSFYDALINGCEARGIKIGTHENPRARSILYNASENKYGFYKDVTLKNGARCFEAAANNAKNMFDELPDKENKILIFIVVCDQKLDAYGFIKHYCDVTLGVASQFIRVVTVKKALRELQQEKTSRKIFFNLALKVNAKLGGVNQELNYSVNAETSPEEKEQRKNMPLTMYVGIDVTHPTAGSGIDYSIASIVASINPGGTLYRNQIIVQQEWNPGEIPTGKEKTDILEKNS</sequence>
<protein>
    <submittedName>
        <fullName evidence="3">Piwi domain-containing protein</fullName>
    </submittedName>
</protein>